<evidence type="ECO:0000313" key="3">
    <source>
        <dbReference type="Proteomes" id="UP000245956"/>
    </source>
</evidence>
<proteinExistence type="predicted"/>
<name>A0A2U3EIB1_PURLI</name>
<gene>
    <name evidence="2" type="ORF">PCL_07537</name>
</gene>
<reference evidence="2 3" key="1">
    <citation type="journal article" date="2016" name="Front. Microbiol.">
        <title>Genome and transcriptome sequences reveal the specific parasitism of the nematophagous Purpureocillium lilacinum 36-1.</title>
        <authorList>
            <person name="Xie J."/>
            <person name="Li S."/>
            <person name="Mo C."/>
            <person name="Xiao X."/>
            <person name="Peng D."/>
            <person name="Wang G."/>
            <person name="Xiao Y."/>
        </authorList>
    </citation>
    <scope>NUCLEOTIDE SEQUENCE [LARGE SCALE GENOMIC DNA]</scope>
    <source>
        <strain evidence="2 3">36-1</strain>
    </source>
</reference>
<sequence>MLLPRILRTVRQGRSWARNLAGQLPTEYEVHPSPAFRQSVAASSAASRVRKEQAVGEAAAPYEVPCKADRGKCDASQCQRNGPSQFITNDCVTSPHLPRAGSPRVLGLRVFTWLITKPRDNLDTLAKPASDTGRAVPTSLQKRGGPAPRLPPTGTYDRFRAFTTAQKRLSAGAPGCRVADGALIVKTSTADANTHSASLLGLFWSQCHRSLAKPRAWAFVTRAAPDRCEMTAPGNCQLHARAAGDEESLAVASTPFCLPVGHASCEITPLVDAGLLSPTRPAPGPTSTCPTAVVSNPGLA</sequence>
<protein>
    <submittedName>
        <fullName evidence="2">Uncharacterized protein</fullName>
    </submittedName>
</protein>
<comment type="caution">
    <text evidence="2">The sequence shown here is derived from an EMBL/GenBank/DDBJ whole genome shotgun (WGS) entry which is preliminary data.</text>
</comment>
<accession>A0A2U3EIB1</accession>
<dbReference type="Proteomes" id="UP000245956">
    <property type="component" value="Unassembled WGS sequence"/>
</dbReference>
<feature type="region of interest" description="Disordered" evidence="1">
    <location>
        <begin position="124"/>
        <end position="153"/>
    </location>
</feature>
<evidence type="ECO:0000313" key="2">
    <source>
        <dbReference type="EMBL" id="PWI74223.1"/>
    </source>
</evidence>
<dbReference type="AlphaFoldDB" id="A0A2U3EIB1"/>
<dbReference type="EMBL" id="LCWV01000003">
    <property type="protein sequence ID" value="PWI74223.1"/>
    <property type="molecule type" value="Genomic_DNA"/>
</dbReference>
<organism evidence="2 3">
    <name type="scientific">Purpureocillium lilacinum</name>
    <name type="common">Paecilomyces lilacinus</name>
    <dbReference type="NCBI Taxonomy" id="33203"/>
    <lineage>
        <taxon>Eukaryota</taxon>
        <taxon>Fungi</taxon>
        <taxon>Dikarya</taxon>
        <taxon>Ascomycota</taxon>
        <taxon>Pezizomycotina</taxon>
        <taxon>Sordariomycetes</taxon>
        <taxon>Hypocreomycetidae</taxon>
        <taxon>Hypocreales</taxon>
        <taxon>Ophiocordycipitaceae</taxon>
        <taxon>Purpureocillium</taxon>
    </lineage>
</organism>
<evidence type="ECO:0000256" key="1">
    <source>
        <dbReference type="SAM" id="MobiDB-lite"/>
    </source>
</evidence>